<gene>
    <name evidence="1" type="ORF">CR513_11090</name>
</gene>
<feature type="non-terminal residue" evidence="1">
    <location>
        <position position="1"/>
    </location>
</feature>
<comment type="caution">
    <text evidence="1">The sequence shown here is derived from an EMBL/GenBank/DDBJ whole genome shotgun (WGS) entry which is preliminary data.</text>
</comment>
<name>A0A371HQM7_MUCPR</name>
<sequence length="72" mass="8326">ILNYFNLHRQKVARLFTLEFSDYALVWCVGLENREKWEALKNAIEALPRVKKYRGVSQGDGNELGKSLNKGE</sequence>
<reference evidence="1" key="1">
    <citation type="submission" date="2018-05" db="EMBL/GenBank/DDBJ databases">
        <title>Draft genome of Mucuna pruriens seed.</title>
        <authorList>
            <person name="Nnadi N.E."/>
            <person name="Vos R."/>
            <person name="Hasami M.H."/>
            <person name="Devisetty U.K."/>
            <person name="Aguiy J.C."/>
        </authorList>
    </citation>
    <scope>NUCLEOTIDE SEQUENCE [LARGE SCALE GENOMIC DNA]</scope>
    <source>
        <strain evidence="1">JCA_2017</strain>
    </source>
</reference>
<evidence type="ECO:0000313" key="1">
    <source>
        <dbReference type="EMBL" id="RDY05110.1"/>
    </source>
</evidence>
<organism evidence="1 2">
    <name type="scientific">Mucuna pruriens</name>
    <name type="common">Velvet bean</name>
    <name type="synonym">Dolichos pruriens</name>
    <dbReference type="NCBI Taxonomy" id="157652"/>
    <lineage>
        <taxon>Eukaryota</taxon>
        <taxon>Viridiplantae</taxon>
        <taxon>Streptophyta</taxon>
        <taxon>Embryophyta</taxon>
        <taxon>Tracheophyta</taxon>
        <taxon>Spermatophyta</taxon>
        <taxon>Magnoliopsida</taxon>
        <taxon>eudicotyledons</taxon>
        <taxon>Gunneridae</taxon>
        <taxon>Pentapetalae</taxon>
        <taxon>rosids</taxon>
        <taxon>fabids</taxon>
        <taxon>Fabales</taxon>
        <taxon>Fabaceae</taxon>
        <taxon>Papilionoideae</taxon>
        <taxon>50 kb inversion clade</taxon>
        <taxon>NPAAA clade</taxon>
        <taxon>indigoferoid/millettioid clade</taxon>
        <taxon>Phaseoleae</taxon>
        <taxon>Mucuna</taxon>
    </lineage>
</organism>
<proteinExistence type="predicted"/>
<dbReference type="AlphaFoldDB" id="A0A371HQM7"/>
<keyword evidence="2" id="KW-1185">Reference proteome</keyword>
<evidence type="ECO:0000313" key="2">
    <source>
        <dbReference type="Proteomes" id="UP000257109"/>
    </source>
</evidence>
<accession>A0A371HQM7</accession>
<dbReference type="Proteomes" id="UP000257109">
    <property type="component" value="Unassembled WGS sequence"/>
</dbReference>
<dbReference type="EMBL" id="QJKJ01001945">
    <property type="protein sequence ID" value="RDY05110.1"/>
    <property type="molecule type" value="Genomic_DNA"/>
</dbReference>
<protein>
    <submittedName>
        <fullName evidence="1">Uncharacterized protein</fullName>
    </submittedName>
</protein>